<dbReference type="PANTHER" id="PTHR43201:SF5">
    <property type="entry name" value="MEDIUM-CHAIN ACYL-COA LIGASE ACSF2, MITOCHONDRIAL"/>
    <property type="match status" value="1"/>
</dbReference>
<protein>
    <submittedName>
        <fullName evidence="6">Long-chain fatty acid--CoA ligase</fullName>
    </submittedName>
</protein>
<dbReference type="InterPro" id="IPR000873">
    <property type="entry name" value="AMP-dep_synth/lig_dom"/>
</dbReference>
<dbReference type="PROSITE" id="PS00455">
    <property type="entry name" value="AMP_BINDING"/>
    <property type="match status" value="1"/>
</dbReference>
<evidence type="ECO:0000313" key="7">
    <source>
        <dbReference type="Proteomes" id="UP000543804"/>
    </source>
</evidence>
<evidence type="ECO:0000259" key="4">
    <source>
        <dbReference type="Pfam" id="PF00501"/>
    </source>
</evidence>
<dbReference type="Gene3D" id="3.30.300.30">
    <property type="match status" value="1"/>
</dbReference>
<dbReference type="EMBL" id="JABAFA010000037">
    <property type="protein sequence ID" value="NMD99551.1"/>
    <property type="molecule type" value="Genomic_DNA"/>
</dbReference>
<dbReference type="InterPro" id="IPR045851">
    <property type="entry name" value="AMP-bd_C_sf"/>
</dbReference>
<dbReference type="PANTHER" id="PTHR43201">
    <property type="entry name" value="ACYL-COA SYNTHETASE"/>
    <property type="match status" value="1"/>
</dbReference>
<feature type="domain" description="AMP-dependent synthetase/ligase" evidence="4">
    <location>
        <begin position="9"/>
        <end position="353"/>
    </location>
</feature>
<evidence type="ECO:0000256" key="3">
    <source>
        <dbReference type="SAM" id="Phobius"/>
    </source>
</evidence>
<evidence type="ECO:0000256" key="2">
    <source>
        <dbReference type="ARBA" id="ARBA00022598"/>
    </source>
</evidence>
<dbReference type="Proteomes" id="UP000543804">
    <property type="component" value="Unassembled WGS sequence"/>
</dbReference>
<dbReference type="GO" id="GO:0031956">
    <property type="term" value="F:medium-chain fatty acid-CoA ligase activity"/>
    <property type="evidence" value="ECO:0007669"/>
    <property type="project" value="TreeGrafter"/>
</dbReference>
<feature type="domain" description="AMP-binding enzyme C-terminal" evidence="5">
    <location>
        <begin position="403"/>
        <end position="478"/>
    </location>
</feature>
<dbReference type="InterPro" id="IPR020845">
    <property type="entry name" value="AMP-binding_CS"/>
</dbReference>
<dbReference type="Gene3D" id="3.40.50.12780">
    <property type="entry name" value="N-terminal domain of ligase-like"/>
    <property type="match status" value="1"/>
</dbReference>
<dbReference type="AlphaFoldDB" id="A0A848BEV4"/>
<feature type="transmembrane region" description="Helical" evidence="3">
    <location>
        <begin position="62"/>
        <end position="80"/>
    </location>
</feature>
<sequence>MFVQDLARQGRPEDLAIIDHERRYTYEAFAQAVENCRDRLAAAGVRPGDRVGIFSRNSADFVFAYFGIVSLGALAVPINFQLSAREVAFIIKDAGIKEILTYQPLNLVDALAQLRYDARVTQHDIKLVSKKKPDLPPAPALPAAFDDQHPCAIIYTSGTTGTPKGAVLSHRNLIANAQQMEIMHCRPEHKVLCVLPMYHAFGWTCSAIYPFYCGATVVILDQFTPKETISTIRREGINDLYVVPSICSLLTKLATKEDMHTLRLVVSGGTTLPLKIEQDFMEKFGVDICEGYGLSETSPVVTMNPPGHAKVGSIGPVVKNIDWRIVDANGNDVPYGEAGEFLVKGPNIMLGYWNNEEATQEAMRGGYFHTGDVARRDKDGYFYIIDRLKDMIISMGENIYPREVEELIYQFPGIAEAAVIGIEDKLRGQAGACFYSLHEGATINIRELKKFLQANLALYKIPREYHELPHLPRTATGKIAKRVILKEFMDQKALKK</sequence>
<proteinExistence type="inferred from homology"/>
<evidence type="ECO:0000313" key="6">
    <source>
        <dbReference type="EMBL" id="NMD99551.1"/>
    </source>
</evidence>
<dbReference type="SUPFAM" id="SSF56801">
    <property type="entry name" value="Acetyl-CoA synthetase-like"/>
    <property type="match status" value="1"/>
</dbReference>
<comment type="caution">
    <text evidence="6">The sequence shown here is derived from an EMBL/GenBank/DDBJ whole genome shotgun (WGS) entry which is preliminary data.</text>
</comment>
<keyword evidence="3" id="KW-1133">Transmembrane helix</keyword>
<dbReference type="GO" id="GO:0006631">
    <property type="term" value="P:fatty acid metabolic process"/>
    <property type="evidence" value="ECO:0007669"/>
    <property type="project" value="TreeGrafter"/>
</dbReference>
<dbReference type="Pfam" id="PF00501">
    <property type="entry name" value="AMP-binding"/>
    <property type="match status" value="1"/>
</dbReference>
<name>A0A848BEV4_9FIRM</name>
<dbReference type="Pfam" id="PF13193">
    <property type="entry name" value="AMP-binding_C"/>
    <property type="match status" value="1"/>
</dbReference>
<evidence type="ECO:0000256" key="1">
    <source>
        <dbReference type="ARBA" id="ARBA00006432"/>
    </source>
</evidence>
<reference evidence="6 7" key="1">
    <citation type="submission" date="2020-04" db="EMBL/GenBank/DDBJ databases">
        <authorList>
            <person name="Hitch T.C.A."/>
            <person name="Wylensek D."/>
            <person name="Clavel T."/>
        </authorList>
    </citation>
    <scope>NUCLEOTIDE SEQUENCE [LARGE SCALE GENOMIC DNA]</scope>
    <source>
        <strain evidence="6 7">PG-130-P53-12</strain>
    </source>
</reference>
<dbReference type="InterPro" id="IPR042099">
    <property type="entry name" value="ANL_N_sf"/>
</dbReference>
<evidence type="ECO:0000259" key="5">
    <source>
        <dbReference type="Pfam" id="PF13193"/>
    </source>
</evidence>
<keyword evidence="3" id="KW-0472">Membrane</keyword>
<accession>A0A848BEV4</accession>
<dbReference type="RefSeq" id="WP_170077844.1">
    <property type="nucleotide sequence ID" value="NZ_JABAFA010000037.1"/>
</dbReference>
<comment type="similarity">
    <text evidence="1">Belongs to the ATP-dependent AMP-binding enzyme family.</text>
</comment>
<keyword evidence="2 6" id="KW-0436">Ligase</keyword>
<organism evidence="6 7">
    <name type="scientific">Selenomonas bovis</name>
    <dbReference type="NCBI Taxonomy" id="416586"/>
    <lineage>
        <taxon>Bacteria</taxon>
        <taxon>Bacillati</taxon>
        <taxon>Bacillota</taxon>
        <taxon>Negativicutes</taxon>
        <taxon>Selenomonadales</taxon>
        <taxon>Selenomonadaceae</taxon>
        <taxon>Selenomonas</taxon>
    </lineage>
</organism>
<gene>
    <name evidence="6" type="ORF">HF878_08755</name>
</gene>
<dbReference type="InterPro" id="IPR025110">
    <property type="entry name" value="AMP-bd_C"/>
</dbReference>
<keyword evidence="3" id="KW-0812">Transmembrane</keyword>
<keyword evidence="7" id="KW-1185">Reference proteome</keyword>